<dbReference type="OrthoDB" id="2735536at2759"/>
<reference evidence="2 3" key="1">
    <citation type="journal article" date="2007" name="Nature">
        <title>Evolution of genes and genomes on the Drosophila phylogeny.</title>
        <authorList>
            <consortium name="Drosophila 12 Genomes Consortium"/>
            <person name="Clark A.G."/>
            <person name="Eisen M.B."/>
            <person name="Smith D.R."/>
            <person name="Bergman C.M."/>
            <person name="Oliver B."/>
            <person name="Markow T.A."/>
            <person name="Kaufman T.C."/>
            <person name="Kellis M."/>
            <person name="Gelbart W."/>
            <person name="Iyer V.N."/>
            <person name="Pollard D.A."/>
            <person name="Sackton T.B."/>
            <person name="Larracuente A.M."/>
            <person name="Singh N.D."/>
            <person name="Abad J.P."/>
            <person name="Abt D.N."/>
            <person name="Adryan B."/>
            <person name="Aguade M."/>
            <person name="Akashi H."/>
            <person name="Anderson W.W."/>
            <person name="Aquadro C.F."/>
            <person name="Ardell D.H."/>
            <person name="Arguello R."/>
            <person name="Artieri C.G."/>
            <person name="Barbash D.A."/>
            <person name="Barker D."/>
            <person name="Barsanti P."/>
            <person name="Batterham P."/>
            <person name="Batzoglou S."/>
            <person name="Begun D."/>
            <person name="Bhutkar A."/>
            <person name="Blanco E."/>
            <person name="Bosak S.A."/>
            <person name="Bradley R.K."/>
            <person name="Brand A.D."/>
            <person name="Brent M.R."/>
            <person name="Brooks A.N."/>
            <person name="Brown R.H."/>
            <person name="Butlin R.K."/>
            <person name="Caggese C."/>
            <person name="Calvi B.R."/>
            <person name="Bernardo de Carvalho A."/>
            <person name="Caspi A."/>
            <person name="Castrezana S."/>
            <person name="Celniker S.E."/>
            <person name="Chang J.L."/>
            <person name="Chapple C."/>
            <person name="Chatterji S."/>
            <person name="Chinwalla A."/>
            <person name="Civetta A."/>
            <person name="Clifton S.W."/>
            <person name="Comeron J.M."/>
            <person name="Costello J.C."/>
            <person name="Coyne J.A."/>
            <person name="Daub J."/>
            <person name="David R.G."/>
            <person name="Delcher A.L."/>
            <person name="Delehaunty K."/>
            <person name="Do C.B."/>
            <person name="Ebling H."/>
            <person name="Edwards K."/>
            <person name="Eickbush T."/>
            <person name="Evans J.D."/>
            <person name="Filipski A."/>
            <person name="Findeiss S."/>
            <person name="Freyhult E."/>
            <person name="Fulton L."/>
            <person name="Fulton R."/>
            <person name="Garcia A.C."/>
            <person name="Gardiner A."/>
            <person name="Garfield D.A."/>
            <person name="Garvin B.E."/>
            <person name="Gibson G."/>
            <person name="Gilbert D."/>
            <person name="Gnerre S."/>
            <person name="Godfrey J."/>
            <person name="Good R."/>
            <person name="Gotea V."/>
            <person name="Gravely B."/>
            <person name="Greenberg A.J."/>
            <person name="Griffiths-Jones S."/>
            <person name="Gross S."/>
            <person name="Guigo R."/>
            <person name="Gustafson E.A."/>
            <person name="Haerty W."/>
            <person name="Hahn M.W."/>
            <person name="Halligan D.L."/>
            <person name="Halpern A.L."/>
            <person name="Halter G.M."/>
            <person name="Han M.V."/>
            <person name="Heger A."/>
            <person name="Hillier L."/>
            <person name="Hinrichs A.S."/>
            <person name="Holmes I."/>
            <person name="Hoskins R.A."/>
            <person name="Hubisz M.J."/>
            <person name="Hultmark D."/>
            <person name="Huntley M.A."/>
            <person name="Jaffe D.B."/>
            <person name="Jagadeeshan S."/>
            <person name="Jeck W.R."/>
            <person name="Johnson J."/>
            <person name="Jones C.D."/>
            <person name="Jordan W.C."/>
            <person name="Karpen G.H."/>
            <person name="Kataoka E."/>
            <person name="Keightley P.D."/>
            <person name="Kheradpour P."/>
            <person name="Kirkness E.F."/>
            <person name="Koerich L.B."/>
            <person name="Kristiansen K."/>
            <person name="Kudrna D."/>
            <person name="Kulathinal R.J."/>
            <person name="Kumar S."/>
            <person name="Kwok R."/>
            <person name="Lander E."/>
            <person name="Langley C.H."/>
            <person name="Lapoint R."/>
            <person name="Lazzaro B.P."/>
            <person name="Lee S.J."/>
            <person name="Levesque L."/>
            <person name="Li R."/>
            <person name="Lin C.F."/>
            <person name="Lin M.F."/>
            <person name="Lindblad-Toh K."/>
            <person name="Llopart A."/>
            <person name="Long M."/>
            <person name="Low L."/>
            <person name="Lozovsky E."/>
            <person name="Lu J."/>
            <person name="Luo M."/>
            <person name="Machado C.A."/>
            <person name="Makalowski W."/>
            <person name="Marzo M."/>
            <person name="Matsuda M."/>
            <person name="Matzkin L."/>
            <person name="McAllister B."/>
            <person name="McBride C.S."/>
            <person name="McKernan B."/>
            <person name="McKernan K."/>
            <person name="Mendez-Lago M."/>
            <person name="Minx P."/>
            <person name="Mollenhauer M.U."/>
            <person name="Montooth K."/>
            <person name="Mount S.M."/>
            <person name="Mu X."/>
            <person name="Myers E."/>
            <person name="Negre B."/>
            <person name="Newfeld S."/>
            <person name="Nielsen R."/>
            <person name="Noor M.A."/>
            <person name="O'Grady P."/>
            <person name="Pachter L."/>
            <person name="Papaceit M."/>
            <person name="Parisi M.J."/>
            <person name="Parisi M."/>
            <person name="Parts L."/>
            <person name="Pedersen J.S."/>
            <person name="Pesole G."/>
            <person name="Phillippy A.M."/>
            <person name="Ponting C.P."/>
            <person name="Pop M."/>
            <person name="Porcelli D."/>
            <person name="Powell J.R."/>
            <person name="Prohaska S."/>
            <person name="Pruitt K."/>
            <person name="Puig M."/>
            <person name="Quesneville H."/>
            <person name="Ram K.R."/>
            <person name="Rand D."/>
            <person name="Rasmussen M.D."/>
            <person name="Reed L.K."/>
            <person name="Reenan R."/>
            <person name="Reily A."/>
            <person name="Remington K.A."/>
            <person name="Rieger T.T."/>
            <person name="Ritchie M.G."/>
            <person name="Robin C."/>
            <person name="Rogers Y.H."/>
            <person name="Rohde C."/>
            <person name="Rozas J."/>
            <person name="Rubenfield M.J."/>
            <person name="Ruiz A."/>
            <person name="Russo S."/>
            <person name="Salzberg S.L."/>
            <person name="Sanchez-Gracia A."/>
            <person name="Saranga D.J."/>
            <person name="Sato H."/>
            <person name="Schaeffer S.W."/>
            <person name="Schatz M.C."/>
            <person name="Schlenke T."/>
            <person name="Schwartz R."/>
            <person name="Segarra C."/>
            <person name="Singh R.S."/>
            <person name="Sirot L."/>
            <person name="Sirota M."/>
            <person name="Sisneros N.B."/>
            <person name="Smith C.D."/>
            <person name="Smith T.F."/>
            <person name="Spieth J."/>
            <person name="Stage D.E."/>
            <person name="Stark A."/>
            <person name="Stephan W."/>
            <person name="Strausberg R.L."/>
            <person name="Strempel S."/>
            <person name="Sturgill D."/>
            <person name="Sutton G."/>
            <person name="Sutton G.G."/>
            <person name="Tao W."/>
            <person name="Teichmann S."/>
            <person name="Tobari Y.N."/>
            <person name="Tomimura Y."/>
            <person name="Tsolas J.M."/>
            <person name="Valente V.L."/>
            <person name="Venter E."/>
            <person name="Venter J.C."/>
            <person name="Vicario S."/>
            <person name="Vieira F.G."/>
            <person name="Vilella A.J."/>
            <person name="Villasante A."/>
            <person name="Walenz B."/>
            <person name="Wang J."/>
            <person name="Wasserman M."/>
            <person name="Watts T."/>
            <person name="Wilson D."/>
            <person name="Wilson R.K."/>
            <person name="Wing R.A."/>
            <person name="Wolfner M.F."/>
            <person name="Wong A."/>
            <person name="Wong G.K."/>
            <person name="Wu C.I."/>
            <person name="Wu G."/>
            <person name="Yamamoto D."/>
            <person name="Yang H.P."/>
            <person name="Yang S.P."/>
            <person name="Yorke J.A."/>
            <person name="Yoshida K."/>
            <person name="Zdobnov E."/>
            <person name="Zhang P."/>
            <person name="Zhang Y."/>
            <person name="Zimin A.V."/>
            <person name="Baldwin J."/>
            <person name="Abdouelleil A."/>
            <person name="Abdulkadir J."/>
            <person name="Abebe A."/>
            <person name="Abera B."/>
            <person name="Abreu J."/>
            <person name="Acer S.C."/>
            <person name="Aftuck L."/>
            <person name="Alexander A."/>
            <person name="An P."/>
            <person name="Anderson E."/>
            <person name="Anderson S."/>
            <person name="Arachi H."/>
            <person name="Azer M."/>
            <person name="Bachantsang P."/>
            <person name="Barry A."/>
            <person name="Bayul T."/>
            <person name="Berlin A."/>
            <person name="Bessette D."/>
            <person name="Bloom T."/>
            <person name="Blye J."/>
            <person name="Boguslavskiy L."/>
            <person name="Bonnet C."/>
            <person name="Boukhgalter B."/>
            <person name="Bourzgui I."/>
            <person name="Brown A."/>
            <person name="Cahill P."/>
            <person name="Channer S."/>
            <person name="Cheshatsang Y."/>
            <person name="Chuda L."/>
            <person name="Citroen M."/>
            <person name="Collymore A."/>
            <person name="Cooke P."/>
            <person name="Costello M."/>
            <person name="D'Aco K."/>
            <person name="Daza R."/>
            <person name="De Haan G."/>
            <person name="DeGray S."/>
            <person name="DeMaso C."/>
            <person name="Dhargay N."/>
            <person name="Dooley K."/>
            <person name="Dooley E."/>
            <person name="Doricent M."/>
            <person name="Dorje P."/>
            <person name="Dorjee K."/>
            <person name="Dupes A."/>
            <person name="Elong R."/>
            <person name="Falk J."/>
            <person name="Farina A."/>
            <person name="Faro S."/>
            <person name="Ferguson D."/>
            <person name="Fisher S."/>
            <person name="Foley C.D."/>
            <person name="Franke A."/>
            <person name="Friedrich D."/>
            <person name="Gadbois L."/>
            <person name="Gearin G."/>
            <person name="Gearin C.R."/>
            <person name="Giannoukos G."/>
            <person name="Goode T."/>
            <person name="Graham J."/>
            <person name="Grandbois E."/>
            <person name="Grewal S."/>
            <person name="Gyaltsen K."/>
            <person name="Hafez N."/>
            <person name="Hagos B."/>
            <person name="Hall J."/>
            <person name="Henson C."/>
            <person name="Hollinger A."/>
            <person name="Honan T."/>
            <person name="Huard M.D."/>
            <person name="Hughes L."/>
            <person name="Hurhula B."/>
            <person name="Husby M.E."/>
            <person name="Kamat A."/>
            <person name="Kanga B."/>
            <person name="Kashin S."/>
            <person name="Khazanovich D."/>
            <person name="Kisner P."/>
            <person name="Lance K."/>
            <person name="Lara M."/>
            <person name="Lee W."/>
            <person name="Lennon N."/>
            <person name="Letendre F."/>
            <person name="LeVine R."/>
            <person name="Lipovsky A."/>
            <person name="Liu X."/>
            <person name="Liu J."/>
            <person name="Liu S."/>
            <person name="Lokyitsang T."/>
            <person name="Lokyitsang Y."/>
            <person name="Lubonja R."/>
            <person name="Lui A."/>
            <person name="MacDonald P."/>
            <person name="Magnisalis V."/>
            <person name="Maru K."/>
            <person name="Matthews C."/>
            <person name="McCusker W."/>
            <person name="McDonough S."/>
            <person name="Mehta T."/>
            <person name="Meldrim J."/>
            <person name="Meneus L."/>
            <person name="Mihai O."/>
            <person name="Mihalev A."/>
            <person name="Mihova T."/>
            <person name="Mittelman R."/>
            <person name="Mlenga V."/>
            <person name="Montmayeur A."/>
            <person name="Mulrain L."/>
            <person name="Navidi A."/>
            <person name="Naylor J."/>
            <person name="Negash T."/>
            <person name="Nguyen T."/>
            <person name="Nguyen N."/>
            <person name="Nicol R."/>
            <person name="Norbu C."/>
            <person name="Norbu N."/>
            <person name="Novod N."/>
            <person name="O'Neill B."/>
            <person name="Osman S."/>
            <person name="Markiewicz E."/>
            <person name="Oyono O.L."/>
            <person name="Patti C."/>
            <person name="Phunkhang P."/>
            <person name="Pierre F."/>
            <person name="Priest M."/>
            <person name="Raghuraman S."/>
            <person name="Rege F."/>
            <person name="Reyes R."/>
            <person name="Rise C."/>
            <person name="Rogov P."/>
            <person name="Ross K."/>
            <person name="Ryan E."/>
            <person name="Settipalli S."/>
            <person name="Shea T."/>
            <person name="Sherpa N."/>
            <person name="Shi L."/>
            <person name="Shih D."/>
            <person name="Sparrow T."/>
            <person name="Spaulding J."/>
            <person name="Stalker J."/>
            <person name="Stange-Thomann N."/>
            <person name="Stavropoulos S."/>
            <person name="Stone C."/>
            <person name="Strader C."/>
            <person name="Tesfaye S."/>
            <person name="Thomson T."/>
            <person name="Thoulutsang Y."/>
            <person name="Thoulutsang D."/>
            <person name="Topham K."/>
            <person name="Topping I."/>
            <person name="Tsamla T."/>
            <person name="Vassiliev H."/>
            <person name="Vo A."/>
            <person name="Wangchuk T."/>
            <person name="Wangdi T."/>
            <person name="Weiand M."/>
            <person name="Wilkinson J."/>
            <person name="Wilson A."/>
            <person name="Yadav S."/>
            <person name="Young G."/>
            <person name="Yu Q."/>
            <person name="Zembek L."/>
            <person name="Zhong D."/>
            <person name="Zimmer A."/>
            <person name="Zwirko Z."/>
            <person name="Jaffe D.B."/>
            <person name="Alvarez P."/>
            <person name="Brockman W."/>
            <person name="Butler J."/>
            <person name="Chin C."/>
            <person name="Gnerre S."/>
            <person name="Grabherr M."/>
            <person name="Kleber M."/>
            <person name="Mauceli E."/>
            <person name="MacCallum I."/>
        </authorList>
    </citation>
    <scope>NUCLEOTIDE SEQUENCE [LARGE SCALE GENOMIC DNA]</scope>
    <source>
        <strain evidence="3">MSH-3 / Tucson 14011-0111.49</strain>
    </source>
</reference>
<accession>B4HDB6</accession>
<evidence type="ECO:0000259" key="1">
    <source>
        <dbReference type="Pfam" id="PF01073"/>
    </source>
</evidence>
<name>B4HDB6_DROPE</name>
<dbReference type="InterPro" id="IPR002225">
    <property type="entry name" value="3Beta_OHSteriod_DH/Estase"/>
</dbReference>
<dbReference type="GO" id="GO:0016616">
    <property type="term" value="F:oxidoreductase activity, acting on the CH-OH group of donors, NAD or NADP as acceptor"/>
    <property type="evidence" value="ECO:0007669"/>
    <property type="project" value="InterPro"/>
</dbReference>
<gene>
    <name evidence="2" type="primary">Dper\GL12862</name>
    <name evidence="2" type="ORF">Dper_GL12862</name>
</gene>
<feature type="domain" description="3-beta hydroxysteroid dehydrogenase/isomerase" evidence="1">
    <location>
        <begin position="19"/>
        <end position="54"/>
    </location>
</feature>
<proteinExistence type="predicted"/>
<protein>
    <submittedName>
        <fullName evidence="2">GL12862</fullName>
    </submittedName>
</protein>
<evidence type="ECO:0000313" key="3">
    <source>
        <dbReference type="Proteomes" id="UP000008744"/>
    </source>
</evidence>
<dbReference type="Proteomes" id="UP000008744">
    <property type="component" value="Unassembled WGS sequence"/>
</dbReference>
<dbReference type="GO" id="GO:0006694">
    <property type="term" value="P:steroid biosynthetic process"/>
    <property type="evidence" value="ECO:0007669"/>
    <property type="project" value="InterPro"/>
</dbReference>
<dbReference type="eggNOG" id="KOG1430">
    <property type="taxonomic scope" value="Eukaryota"/>
</dbReference>
<dbReference type="SUPFAM" id="SSF51735">
    <property type="entry name" value="NAD(P)-binding Rossmann-fold domains"/>
    <property type="match status" value="1"/>
</dbReference>
<dbReference type="InterPro" id="IPR036291">
    <property type="entry name" value="NAD(P)-bd_dom_sf"/>
</dbReference>
<dbReference type="AlphaFoldDB" id="B4HDB6"/>
<organism evidence="3">
    <name type="scientific">Drosophila persimilis</name>
    <name type="common">Fruit fly</name>
    <dbReference type="NCBI Taxonomy" id="7234"/>
    <lineage>
        <taxon>Eukaryota</taxon>
        <taxon>Metazoa</taxon>
        <taxon>Ecdysozoa</taxon>
        <taxon>Arthropoda</taxon>
        <taxon>Hexapoda</taxon>
        <taxon>Insecta</taxon>
        <taxon>Pterygota</taxon>
        <taxon>Neoptera</taxon>
        <taxon>Endopterygota</taxon>
        <taxon>Diptera</taxon>
        <taxon>Brachycera</taxon>
        <taxon>Muscomorpha</taxon>
        <taxon>Ephydroidea</taxon>
        <taxon>Drosophilidae</taxon>
        <taxon>Drosophila</taxon>
        <taxon>Sophophora</taxon>
    </lineage>
</organism>
<keyword evidence="3" id="KW-1185">Reference proteome</keyword>
<dbReference type="Pfam" id="PF01073">
    <property type="entry name" value="3Beta_HSD"/>
    <property type="match status" value="1"/>
</dbReference>
<dbReference type="Gene3D" id="3.40.50.720">
    <property type="entry name" value="NAD(P)-binding Rossmann-like Domain"/>
    <property type="match status" value="1"/>
</dbReference>
<dbReference type="EMBL" id="CH480024">
    <property type="protein sequence ID" value="EDW25682.1"/>
    <property type="molecule type" value="Genomic_DNA"/>
</dbReference>
<sequence length="98" mass="10855">MSSSSSSNSGSGGAGDVVLVTGGSGFLGQHLIKQLLERRKELGIREVRSLDIVPYKNNIGHPETSILRTFCGRYWRRSRKPRPYLRRSGRGLSTARPQ</sequence>
<dbReference type="STRING" id="7234.B4HDB6"/>
<dbReference type="HOGENOM" id="CLU_2335818_0_0_1"/>
<evidence type="ECO:0000313" key="2">
    <source>
        <dbReference type="EMBL" id="EDW25682.1"/>
    </source>
</evidence>